<keyword evidence="7 10" id="KW-0520">NAD</keyword>
<evidence type="ECO:0000256" key="6">
    <source>
        <dbReference type="ARBA" id="ARBA00018569"/>
    </source>
</evidence>
<evidence type="ECO:0000256" key="2">
    <source>
        <dbReference type="ARBA" id="ARBA00001911"/>
    </source>
</evidence>
<evidence type="ECO:0000259" key="11">
    <source>
        <dbReference type="Pfam" id="PF01370"/>
    </source>
</evidence>
<name>A0A1H0EXZ2_9HYPH</name>
<protein>
    <recommendedName>
        <fullName evidence="6 10">UDP-glucose 4-epimerase</fullName>
        <ecNumber evidence="5 10">5.1.3.2</ecNumber>
    </recommendedName>
</protein>
<evidence type="ECO:0000256" key="1">
    <source>
        <dbReference type="ARBA" id="ARBA00000083"/>
    </source>
</evidence>
<evidence type="ECO:0000256" key="5">
    <source>
        <dbReference type="ARBA" id="ARBA00013189"/>
    </source>
</evidence>
<dbReference type="InterPro" id="IPR001509">
    <property type="entry name" value="Epimerase_deHydtase"/>
</dbReference>
<reference evidence="12 13" key="1">
    <citation type="submission" date="2016-10" db="EMBL/GenBank/DDBJ databases">
        <authorList>
            <person name="de Groot N.N."/>
        </authorList>
    </citation>
    <scope>NUCLEOTIDE SEQUENCE [LARGE SCALE GENOMIC DNA]</scope>
    <source>
        <strain evidence="13">L7-484,KACC 16230,DSM 25025</strain>
    </source>
</reference>
<sequence>MTVLVTGGAGYIGSHMVWELLDAGEEVVVLDRLSSGFEWAVAPEATLVVGDVGDGELAARVIAEHGVTEIIHFAGSIVVPESVADPLGYYLNNTVASRALIESAVRGGVKHFIFSSTAAVYGSPKSMPVTEDQPPAPESPYGTSKWMTELMLRDTAAAHPLTFAALRYFNVAGADPKGRTGQSTKGATHLVKVASETALGKRPYLEVFGTDYDTPDGTCVRDYIHVSDLAKAHAKALGYLRAGGPSIVANCGYGHGYSVLEVLETVRRVVGADFEVRRSGRRAGDATAIVADATTARTRFGWEPEHDDLEEIVGHALAWERSLATRNAR</sequence>
<evidence type="ECO:0000313" key="12">
    <source>
        <dbReference type="EMBL" id="SDN87242.1"/>
    </source>
</evidence>
<dbReference type="CDD" id="cd05247">
    <property type="entry name" value="UDP_G4E_1_SDR_e"/>
    <property type="match status" value="1"/>
</dbReference>
<dbReference type="RefSeq" id="WP_090670318.1">
    <property type="nucleotide sequence ID" value="NZ_FNIT01000002.1"/>
</dbReference>
<comment type="similarity">
    <text evidence="4 10">Belongs to the NAD(P)-dependent epimerase/dehydratase family.</text>
</comment>
<evidence type="ECO:0000256" key="7">
    <source>
        <dbReference type="ARBA" id="ARBA00023027"/>
    </source>
</evidence>
<dbReference type="Gene3D" id="3.90.25.10">
    <property type="entry name" value="UDP-galactose 4-epimerase, domain 1"/>
    <property type="match status" value="1"/>
</dbReference>
<keyword evidence="9 10" id="KW-0119">Carbohydrate metabolism</keyword>
<evidence type="ECO:0000256" key="3">
    <source>
        <dbReference type="ARBA" id="ARBA00004947"/>
    </source>
</evidence>
<proteinExistence type="inferred from homology"/>
<dbReference type="AlphaFoldDB" id="A0A1H0EXZ2"/>
<gene>
    <name evidence="12" type="ORF">SAMN05192530_102271</name>
</gene>
<comment type="catalytic activity">
    <reaction evidence="1 10">
        <text>UDP-alpha-D-glucose = UDP-alpha-D-galactose</text>
        <dbReference type="Rhea" id="RHEA:22168"/>
        <dbReference type="ChEBI" id="CHEBI:58885"/>
        <dbReference type="ChEBI" id="CHEBI:66914"/>
        <dbReference type="EC" id="5.1.3.2"/>
    </reaction>
</comment>
<accession>A0A1H0EXZ2</accession>
<comment type="cofactor">
    <cofactor evidence="2 10">
        <name>NAD(+)</name>
        <dbReference type="ChEBI" id="CHEBI:57540"/>
    </cofactor>
</comment>
<dbReference type="GO" id="GO:0003978">
    <property type="term" value="F:UDP-glucose 4-epimerase activity"/>
    <property type="evidence" value="ECO:0007669"/>
    <property type="project" value="UniProtKB-UniRule"/>
</dbReference>
<keyword evidence="13" id="KW-1185">Reference proteome</keyword>
<dbReference type="EC" id="5.1.3.2" evidence="5 10"/>
<evidence type="ECO:0000256" key="8">
    <source>
        <dbReference type="ARBA" id="ARBA00023235"/>
    </source>
</evidence>
<evidence type="ECO:0000256" key="10">
    <source>
        <dbReference type="RuleBase" id="RU366046"/>
    </source>
</evidence>
<evidence type="ECO:0000256" key="4">
    <source>
        <dbReference type="ARBA" id="ARBA00007637"/>
    </source>
</evidence>
<organism evidence="12 13">
    <name type="scientific">Aureimonas jatrophae</name>
    <dbReference type="NCBI Taxonomy" id="1166073"/>
    <lineage>
        <taxon>Bacteria</taxon>
        <taxon>Pseudomonadati</taxon>
        <taxon>Pseudomonadota</taxon>
        <taxon>Alphaproteobacteria</taxon>
        <taxon>Hyphomicrobiales</taxon>
        <taxon>Aurantimonadaceae</taxon>
        <taxon>Aureimonas</taxon>
    </lineage>
</organism>
<dbReference type="Gene3D" id="3.40.50.720">
    <property type="entry name" value="NAD(P)-binding Rossmann-like Domain"/>
    <property type="match status" value="1"/>
</dbReference>
<keyword evidence="8 10" id="KW-0413">Isomerase</keyword>
<comment type="subunit">
    <text evidence="10">Homodimer.</text>
</comment>
<dbReference type="InterPro" id="IPR036291">
    <property type="entry name" value="NAD(P)-bd_dom_sf"/>
</dbReference>
<dbReference type="Pfam" id="PF01370">
    <property type="entry name" value="Epimerase"/>
    <property type="match status" value="1"/>
</dbReference>
<dbReference type="SUPFAM" id="SSF51735">
    <property type="entry name" value="NAD(P)-binding Rossmann-fold domains"/>
    <property type="match status" value="1"/>
</dbReference>
<evidence type="ECO:0000313" key="13">
    <source>
        <dbReference type="Proteomes" id="UP000198793"/>
    </source>
</evidence>
<feature type="domain" description="NAD-dependent epimerase/dehydratase" evidence="11">
    <location>
        <begin position="3"/>
        <end position="252"/>
    </location>
</feature>
<dbReference type="Proteomes" id="UP000198793">
    <property type="component" value="Unassembled WGS sequence"/>
</dbReference>
<comment type="pathway">
    <text evidence="3 10">Carbohydrate metabolism; galactose metabolism.</text>
</comment>
<dbReference type="EMBL" id="FNIT01000002">
    <property type="protein sequence ID" value="SDN87242.1"/>
    <property type="molecule type" value="Genomic_DNA"/>
</dbReference>
<dbReference type="NCBIfam" id="TIGR01179">
    <property type="entry name" value="galE"/>
    <property type="match status" value="1"/>
</dbReference>
<dbReference type="PANTHER" id="PTHR43725">
    <property type="entry name" value="UDP-GLUCOSE 4-EPIMERASE"/>
    <property type="match status" value="1"/>
</dbReference>
<dbReference type="STRING" id="1166073.SAMN05192530_102271"/>
<dbReference type="InterPro" id="IPR005886">
    <property type="entry name" value="UDP_G4E"/>
</dbReference>
<dbReference type="GO" id="GO:0033499">
    <property type="term" value="P:galactose catabolic process via UDP-galactose, Leloir pathway"/>
    <property type="evidence" value="ECO:0007669"/>
    <property type="project" value="TreeGrafter"/>
</dbReference>
<evidence type="ECO:0000256" key="9">
    <source>
        <dbReference type="ARBA" id="ARBA00023277"/>
    </source>
</evidence>
<dbReference type="PANTHER" id="PTHR43725:SF53">
    <property type="entry name" value="UDP-ARABINOSE 4-EPIMERASE 1"/>
    <property type="match status" value="1"/>
</dbReference>
<dbReference type="UniPathway" id="UPA00214"/>
<dbReference type="OrthoDB" id="9801785at2"/>